<evidence type="ECO:0000259" key="2">
    <source>
        <dbReference type="Pfam" id="PF01370"/>
    </source>
</evidence>
<feature type="domain" description="NAD-dependent epimerase/dehydratase" evidence="2">
    <location>
        <begin position="4"/>
        <end position="226"/>
    </location>
</feature>
<dbReference type="Gene3D" id="3.40.50.720">
    <property type="entry name" value="NAD(P)-binding Rossmann-like Domain"/>
    <property type="match status" value="1"/>
</dbReference>
<comment type="similarity">
    <text evidence="1">Belongs to the NAD(P)-dependent epimerase/dehydratase family.</text>
</comment>
<reference evidence="3 4" key="1">
    <citation type="submission" date="2024-02" db="EMBL/GenBank/DDBJ databases">
        <title>Haloferula sargassicola NBRC 104335.</title>
        <authorList>
            <person name="Ichikawa N."/>
            <person name="Katano-Makiyama Y."/>
            <person name="Hidaka K."/>
        </authorList>
    </citation>
    <scope>NUCLEOTIDE SEQUENCE [LARGE SCALE GENOMIC DNA]</scope>
    <source>
        <strain evidence="3 4">NBRC 104335</strain>
    </source>
</reference>
<dbReference type="InterPro" id="IPR001509">
    <property type="entry name" value="Epimerase_deHydtase"/>
</dbReference>
<dbReference type="EMBL" id="BAABRI010000016">
    <property type="protein sequence ID" value="GAA5483656.1"/>
    <property type="molecule type" value="Genomic_DNA"/>
</dbReference>
<gene>
    <name evidence="3" type="primary">gnu</name>
    <name evidence="3" type="ORF">Hsar01_02890</name>
</gene>
<dbReference type="PANTHER" id="PTHR43000">
    <property type="entry name" value="DTDP-D-GLUCOSE 4,6-DEHYDRATASE-RELATED"/>
    <property type="match status" value="1"/>
</dbReference>
<organism evidence="3 4">
    <name type="scientific">Haloferula sargassicola</name>
    <dbReference type="NCBI Taxonomy" id="490096"/>
    <lineage>
        <taxon>Bacteria</taxon>
        <taxon>Pseudomonadati</taxon>
        <taxon>Verrucomicrobiota</taxon>
        <taxon>Verrucomicrobiia</taxon>
        <taxon>Verrucomicrobiales</taxon>
        <taxon>Verrucomicrobiaceae</taxon>
        <taxon>Haloferula</taxon>
    </lineage>
</organism>
<dbReference type="Proteomes" id="UP001476282">
    <property type="component" value="Unassembled WGS sequence"/>
</dbReference>
<evidence type="ECO:0000313" key="3">
    <source>
        <dbReference type="EMBL" id="GAA5483656.1"/>
    </source>
</evidence>
<dbReference type="RefSeq" id="WP_353567765.1">
    <property type="nucleotide sequence ID" value="NZ_BAABRI010000016.1"/>
</dbReference>
<name>A0ABP9UQ32_9BACT</name>
<evidence type="ECO:0000313" key="4">
    <source>
        <dbReference type="Proteomes" id="UP001476282"/>
    </source>
</evidence>
<keyword evidence="4" id="KW-1185">Reference proteome</keyword>
<dbReference type="SUPFAM" id="SSF51735">
    <property type="entry name" value="NAD(P)-binding Rossmann-fold domains"/>
    <property type="match status" value="1"/>
</dbReference>
<protein>
    <submittedName>
        <fullName evidence="3">N-acetyl-alpha-D-glucosaminyl-diphospho-ditrans, octacis-undecaprenol 4-epimerase</fullName>
    </submittedName>
</protein>
<sequence length="326" mass="36409">MKKVFVTGGSGFIGTNLVQELRSRGCEVLNFDIQAPLEPRHQPYWRKGDILQREDLREVMEAFSPDWVMHLAGRAECDENTTVEEGYQANTDGVANLLHALEGAPPERLLMVSSQYVCGPGRQPDHDQDYFPATVYGQSKVITEQLTRNARLACAWTIVRPVNIWGPYHIRYSREFWKIAAMGLYVHPDVPAPVRTYGYVGNVVWQMLGLLEAPAPAVDRGVFYVGDHPIRIDQWSLGFARALSGRNPPRVPLVAMKGIAKAGDAISRVTGKPFFLTSSRLQSMTIDYLSPIDATEALLGPAPWSLEEGIQETVAWFRARGKKEKA</sequence>
<evidence type="ECO:0000256" key="1">
    <source>
        <dbReference type="ARBA" id="ARBA00007637"/>
    </source>
</evidence>
<proteinExistence type="inferred from homology"/>
<dbReference type="InterPro" id="IPR036291">
    <property type="entry name" value="NAD(P)-bd_dom_sf"/>
</dbReference>
<accession>A0ABP9UQ32</accession>
<comment type="caution">
    <text evidence="3">The sequence shown here is derived from an EMBL/GenBank/DDBJ whole genome shotgun (WGS) entry which is preliminary data.</text>
</comment>
<dbReference type="Pfam" id="PF01370">
    <property type="entry name" value="Epimerase"/>
    <property type="match status" value="1"/>
</dbReference>